<dbReference type="Proteomes" id="UP000217289">
    <property type="component" value="Chromosome"/>
</dbReference>
<accession>A0A250IKL0</accession>
<dbReference type="Gene3D" id="2.170.15.10">
    <property type="entry name" value="Proaerolysin, chain A, domain 3"/>
    <property type="match status" value="1"/>
</dbReference>
<gene>
    <name evidence="1" type="ORF">MEBOL_005781</name>
</gene>
<name>A0A250IKL0_9BACT</name>
<dbReference type="KEGG" id="mbd:MEBOL_005781"/>
<proteinExistence type="predicted"/>
<evidence type="ECO:0000313" key="2">
    <source>
        <dbReference type="Proteomes" id="UP000217289"/>
    </source>
</evidence>
<reference evidence="1 2" key="1">
    <citation type="submission" date="2017-06" db="EMBL/GenBank/DDBJ databases">
        <authorList>
            <person name="Kim H.J."/>
            <person name="Triplett B.A."/>
        </authorList>
    </citation>
    <scope>NUCLEOTIDE SEQUENCE [LARGE SCALE GENOMIC DNA]</scope>
    <source>
        <strain evidence="1 2">DSM 14713</strain>
    </source>
</reference>
<evidence type="ECO:0000313" key="1">
    <source>
        <dbReference type="EMBL" id="ATB32304.1"/>
    </source>
</evidence>
<dbReference type="EMBL" id="CP022163">
    <property type="protein sequence ID" value="ATB32304.1"/>
    <property type="molecule type" value="Genomic_DNA"/>
</dbReference>
<sequence length="362" mass="38505">MPSLNDSRHAPALASARASSYATGALLLSVALATGCGSEQAVAESAPTVTEAQSPEILVEQADPSQPVQAASDAAFSPSLAGSINLNFVIDSNGKLTPSFSGTETHVINNLEIGTFNLGAIKTWVGKYSGRVPEDAFLRSPTPWNDLYTVYGWPEVQTTVGAYSVQVLGTTTQPVALVNRDFDNRNNSTPATYTTQLSTQVNTTSTSTWSSSNTVTVGQSVKYGFTIFGSGIEATTSFSYARNWGEGGSKSVSTTVGTADTISVTVPAYQMRRATLSATKGTMRIRVKYRARLSGCSATNYDPKHNGHHFYCYNVTSLLSNAGQPTTKEITEDMEIGYYSNATLSVYDAQGVRQSSIPVSIQ</sequence>
<dbReference type="AlphaFoldDB" id="A0A250IKL0"/>
<dbReference type="SUPFAM" id="SSF56973">
    <property type="entry name" value="Aerolisin/ETX pore-forming domain"/>
    <property type="match status" value="1"/>
</dbReference>
<keyword evidence="2" id="KW-1185">Reference proteome</keyword>
<organism evidence="1 2">
    <name type="scientific">Melittangium boletus DSM 14713</name>
    <dbReference type="NCBI Taxonomy" id="1294270"/>
    <lineage>
        <taxon>Bacteria</taxon>
        <taxon>Pseudomonadati</taxon>
        <taxon>Myxococcota</taxon>
        <taxon>Myxococcia</taxon>
        <taxon>Myxococcales</taxon>
        <taxon>Cystobacterineae</taxon>
        <taxon>Archangiaceae</taxon>
        <taxon>Melittangium</taxon>
    </lineage>
</organism>
<protein>
    <submittedName>
        <fullName evidence="1">Follicular epithelium yolk protein subunit</fullName>
    </submittedName>
</protein>
<dbReference type="CDD" id="cd20235">
    <property type="entry name" value="PFM_spherulin-2a-like"/>
    <property type="match status" value="1"/>
</dbReference>